<comment type="subunit">
    <text evidence="12">The complex is composed of two ATP-binding proteins (NikD and NikE), two transmembrane proteins (NikB and NikC) and a solute-binding protein (NikA).</text>
</comment>
<dbReference type="InterPro" id="IPR003439">
    <property type="entry name" value="ABC_transporter-like_ATP-bd"/>
</dbReference>
<organism evidence="17 18">
    <name type="scientific">Paenibacillus xanthanilyticus</name>
    <dbReference type="NCBI Taxonomy" id="1783531"/>
    <lineage>
        <taxon>Bacteria</taxon>
        <taxon>Bacillati</taxon>
        <taxon>Bacillota</taxon>
        <taxon>Bacilli</taxon>
        <taxon>Bacillales</taxon>
        <taxon>Paenibacillaceae</taxon>
        <taxon>Paenibacillus</taxon>
    </lineage>
</organism>
<dbReference type="InterPro" id="IPR017871">
    <property type="entry name" value="ABC_transporter-like_CS"/>
</dbReference>
<dbReference type="RefSeq" id="WP_377718059.1">
    <property type="nucleotide sequence ID" value="NZ_JBHSAM010000017.1"/>
</dbReference>
<evidence type="ECO:0000256" key="5">
    <source>
        <dbReference type="ARBA" id="ARBA00022596"/>
    </source>
</evidence>
<keyword evidence="18" id="KW-1185">Reference proteome</keyword>
<gene>
    <name evidence="17" type="ORF">ACFOZ8_06815</name>
</gene>
<evidence type="ECO:0000256" key="10">
    <source>
        <dbReference type="ARBA" id="ARBA00023112"/>
    </source>
</evidence>
<evidence type="ECO:0000256" key="15">
    <source>
        <dbReference type="ARBA" id="ARBA00048610"/>
    </source>
</evidence>
<evidence type="ECO:0000256" key="7">
    <source>
        <dbReference type="ARBA" id="ARBA00022840"/>
    </source>
</evidence>
<evidence type="ECO:0000313" key="17">
    <source>
        <dbReference type="EMBL" id="MFC4099368.1"/>
    </source>
</evidence>
<evidence type="ECO:0000256" key="1">
    <source>
        <dbReference type="ARBA" id="ARBA00004202"/>
    </source>
</evidence>
<keyword evidence="5" id="KW-0533">Nickel</keyword>
<dbReference type="CDD" id="cd03257">
    <property type="entry name" value="ABC_NikE_OppD_transporters"/>
    <property type="match status" value="1"/>
</dbReference>
<dbReference type="GO" id="GO:0005524">
    <property type="term" value="F:ATP binding"/>
    <property type="evidence" value="ECO:0007669"/>
    <property type="project" value="UniProtKB-KW"/>
</dbReference>
<dbReference type="EMBL" id="JBHSAM010000017">
    <property type="protein sequence ID" value="MFC4099368.1"/>
    <property type="molecule type" value="Genomic_DNA"/>
</dbReference>
<comment type="similarity">
    <text evidence="2">Belongs to the ABC transporter superfamily.</text>
</comment>
<dbReference type="Gene3D" id="3.40.50.300">
    <property type="entry name" value="P-loop containing nucleotide triphosphate hydrolases"/>
    <property type="match status" value="1"/>
</dbReference>
<evidence type="ECO:0000313" key="18">
    <source>
        <dbReference type="Proteomes" id="UP001595715"/>
    </source>
</evidence>
<comment type="subcellular location">
    <subcellularLocation>
        <location evidence="1">Cell membrane</location>
        <topology evidence="1">Peripheral membrane protein</topology>
    </subcellularLocation>
</comment>
<reference evidence="18" key="1">
    <citation type="journal article" date="2019" name="Int. J. Syst. Evol. Microbiol.">
        <title>The Global Catalogue of Microorganisms (GCM) 10K type strain sequencing project: providing services to taxonomists for standard genome sequencing and annotation.</title>
        <authorList>
            <consortium name="The Broad Institute Genomics Platform"/>
            <consortium name="The Broad Institute Genome Sequencing Center for Infectious Disease"/>
            <person name="Wu L."/>
            <person name="Ma J."/>
        </authorList>
    </citation>
    <scope>NUCLEOTIDE SEQUENCE [LARGE SCALE GENOMIC DNA]</scope>
    <source>
        <strain evidence="18">IBRC-M 10987</strain>
    </source>
</reference>
<feature type="domain" description="ABC transporter" evidence="16">
    <location>
        <begin position="6"/>
        <end position="245"/>
    </location>
</feature>
<dbReference type="PROSITE" id="PS50893">
    <property type="entry name" value="ABC_TRANSPORTER_2"/>
    <property type="match status" value="1"/>
</dbReference>
<dbReference type="InterPro" id="IPR050388">
    <property type="entry name" value="ABC_Ni/Peptide_Import"/>
</dbReference>
<dbReference type="EC" id="7.2.2.11" evidence="13"/>
<dbReference type="PROSITE" id="PS00211">
    <property type="entry name" value="ABC_TRANSPORTER_1"/>
    <property type="match status" value="1"/>
</dbReference>
<evidence type="ECO:0000259" key="16">
    <source>
        <dbReference type="PROSITE" id="PS50893"/>
    </source>
</evidence>
<comment type="catalytic activity">
    <reaction evidence="15">
        <text>Ni(2+)(out) + ATP + H2O = Ni(2+)(in) + ADP + phosphate + H(+)</text>
        <dbReference type="Rhea" id="RHEA:15557"/>
        <dbReference type="ChEBI" id="CHEBI:15377"/>
        <dbReference type="ChEBI" id="CHEBI:15378"/>
        <dbReference type="ChEBI" id="CHEBI:30616"/>
        <dbReference type="ChEBI" id="CHEBI:43474"/>
        <dbReference type="ChEBI" id="CHEBI:49786"/>
        <dbReference type="ChEBI" id="CHEBI:456216"/>
        <dbReference type="EC" id="7.2.2.11"/>
    </reaction>
    <physiologicalReaction direction="left-to-right" evidence="15">
        <dbReference type="Rhea" id="RHEA:15558"/>
    </physiologicalReaction>
</comment>
<dbReference type="InterPro" id="IPR027417">
    <property type="entry name" value="P-loop_NTPase"/>
</dbReference>
<keyword evidence="11" id="KW-0472">Membrane</keyword>
<protein>
    <recommendedName>
        <fullName evidence="14">Nickel import system ATP-binding protein NikD</fullName>
        <ecNumber evidence="13">7.2.2.11</ecNumber>
    </recommendedName>
</protein>
<dbReference type="InterPro" id="IPR003593">
    <property type="entry name" value="AAA+_ATPase"/>
</dbReference>
<dbReference type="PANTHER" id="PTHR43297:SF13">
    <property type="entry name" value="NICKEL ABC TRANSPORTER, ATP-BINDING PROTEIN"/>
    <property type="match status" value="1"/>
</dbReference>
<accession>A0ABV8K1V0</accession>
<dbReference type="Pfam" id="PF00005">
    <property type="entry name" value="ABC_tran"/>
    <property type="match status" value="1"/>
</dbReference>
<dbReference type="SUPFAM" id="SSF52540">
    <property type="entry name" value="P-loop containing nucleoside triphosphate hydrolases"/>
    <property type="match status" value="1"/>
</dbReference>
<keyword evidence="3" id="KW-0813">Transport</keyword>
<dbReference type="Proteomes" id="UP001595715">
    <property type="component" value="Unassembled WGS sequence"/>
</dbReference>
<proteinExistence type="inferred from homology"/>
<keyword evidence="4" id="KW-1003">Cell membrane</keyword>
<evidence type="ECO:0000256" key="8">
    <source>
        <dbReference type="ARBA" id="ARBA00022967"/>
    </source>
</evidence>
<evidence type="ECO:0000256" key="3">
    <source>
        <dbReference type="ARBA" id="ARBA00022448"/>
    </source>
</evidence>
<keyword evidence="10" id="KW-0921">Nickel transport</keyword>
<evidence type="ECO:0000256" key="9">
    <source>
        <dbReference type="ARBA" id="ARBA00023065"/>
    </source>
</evidence>
<keyword evidence="7 17" id="KW-0067">ATP-binding</keyword>
<keyword evidence="9" id="KW-0406">Ion transport</keyword>
<keyword evidence="8" id="KW-1278">Translocase</keyword>
<evidence type="ECO:0000256" key="2">
    <source>
        <dbReference type="ARBA" id="ARBA00005417"/>
    </source>
</evidence>
<dbReference type="PANTHER" id="PTHR43297">
    <property type="entry name" value="OLIGOPEPTIDE TRANSPORT ATP-BINDING PROTEIN APPD"/>
    <property type="match status" value="1"/>
</dbReference>
<dbReference type="SMART" id="SM00382">
    <property type="entry name" value="AAA"/>
    <property type="match status" value="1"/>
</dbReference>
<keyword evidence="6" id="KW-0547">Nucleotide-binding</keyword>
<evidence type="ECO:0000256" key="4">
    <source>
        <dbReference type="ARBA" id="ARBA00022475"/>
    </source>
</evidence>
<evidence type="ECO:0000256" key="6">
    <source>
        <dbReference type="ARBA" id="ARBA00022741"/>
    </source>
</evidence>
<comment type="caution">
    <text evidence="17">The sequence shown here is derived from an EMBL/GenBank/DDBJ whole genome shotgun (WGS) entry which is preliminary data.</text>
</comment>
<name>A0ABV8K1V0_9BACL</name>
<evidence type="ECO:0000256" key="12">
    <source>
        <dbReference type="ARBA" id="ARBA00038669"/>
    </source>
</evidence>
<sequence length="308" mass="33428">MPLLEVRELSVTFTQYDRGLRRKKTTVIQDLSLSVERGEIVAVVGASGSGKSLLAHAILGILPRNASVAGQMHFDGQPLTASRIRQLRGRRIAFVPQSVQSLDPLMRVGRQVRQAVRAGDPAEEQRKAFARYGLAPQTERRYPFQLSGGMARRVLVSIATVSGAELLVADEPTPGMDPAVVQETLRAFKAFAENGTAIVFITHDLEAALAIADKVAVFYAGTTLEVARAVDFEGEGDRLRHPYSRALWQALPQNGFAVPAVAASEPSAWSAEGCSHARHCEMATDVCAQAAPKLRELRDGMVRCYHAT</sequence>
<evidence type="ECO:0000256" key="13">
    <source>
        <dbReference type="ARBA" id="ARBA00039098"/>
    </source>
</evidence>
<evidence type="ECO:0000256" key="14">
    <source>
        <dbReference type="ARBA" id="ARBA00044143"/>
    </source>
</evidence>
<evidence type="ECO:0000256" key="11">
    <source>
        <dbReference type="ARBA" id="ARBA00023136"/>
    </source>
</evidence>